<dbReference type="InterPro" id="IPR045767">
    <property type="entry name" value="DUF6134"/>
</dbReference>
<accession>A0AAF0BKU8</accession>
<reference evidence="1" key="1">
    <citation type="submission" date="2023-01" db="EMBL/GenBank/DDBJ databases">
        <title>The genome sequence of Kordiimonadaceae bacterium 6D33.</title>
        <authorList>
            <person name="Liu Y."/>
        </authorList>
    </citation>
    <scope>NUCLEOTIDE SEQUENCE</scope>
    <source>
        <strain evidence="1">6D33</strain>
    </source>
</reference>
<sequence length="227" mass="24717">MIIEALALMGTAVVPEDAGEAVRPQPECPAVASPAENLVSPASYDVYRNGKKIGEHSIRLQEDSGRLVADVRTRMRVKLLFVTVFRYDYASREVWCGDSLQQISTEVDDNGTDIKVELTADEIGVLENSHGRFATTNHWNPAAMQASALFNTITGKVNKVTIQPIDAGQSGATTYAVTGDLNIRSTYDDDGNWLGMQFRHKGGSEIEFRRTDEVPGAVSADTQAGRP</sequence>
<keyword evidence="2" id="KW-1185">Reference proteome</keyword>
<dbReference type="EMBL" id="CP116805">
    <property type="protein sequence ID" value="WCL53357.1"/>
    <property type="molecule type" value="Genomic_DNA"/>
</dbReference>
<evidence type="ECO:0000313" key="2">
    <source>
        <dbReference type="Proteomes" id="UP001217500"/>
    </source>
</evidence>
<name>A0AAF0BKU8_9PROT</name>
<gene>
    <name evidence="1" type="ORF">PH603_12495</name>
</gene>
<dbReference type="RefSeq" id="WP_289502869.1">
    <property type="nucleotide sequence ID" value="NZ_CP116805.1"/>
</dbReference>
<dbReference type="Pfam" id="PF19630">
    <property type="entry name" value="DUF6134"/>
    <property type="match status" value="1"/>
</dbReference>
<dbReference type="KEGG" id="gso:PH603_12495"/>
<evidence type="ECO:0000313" key="1">
    <source>
        <dbReference type="EMBL" id="WCL53357.1"/>
    </source>
</evidence>
<protein>
    <submittedName>
        <fullName evidence="1">DUF6134 family protein</fullName>
    </submittedName>
</protein>
<proteinExistence type="predicted"/>
<organism evidence="1 2">
    <name type="scientific">Gimibacter soli</name>
    <dbReference type="NCBI Taxonomy" id="3024400"/>
    <lineage>
        <taxon>Bacteria</taxon>
        <taxon>Pseudomonadati</taxon>
        <taxon>Pseudomonadota</taxon>
        <taxon>Alphaproteobacteria</taxon>
        <taxon>Kordiimonadales</taxon>
        <taxon>Temperatibacteraceae</taxon>
        <taxon>Gimibacter</taxon>
    </lineage>
</organism>
<dbReference type="AlphaFoldDB" id="A0AAF0BKU8"/>
<dbReference type="Proteomes" id="UP001217500">
    <property type="component" value="Chromosome"/>
</dbReference>